<dbReference type="InterPro" id="IPR036890">
    <property type="entry name" value="HATPase_C_sf"/>
</dbReference>
<organism evidence="4 5">
    <name type="scientific">Clostridium perfringens</name>
    <dbReference type="NCBI Taxonomy" id="1502"/>
    <lineage>
        <taxon>Bacteria</taxon>
        <taxon>Bacillati</taxon>
        <taxon>Bacillota</taxon>
        <taxon>Clostridia</taxon>
        <taxon>Eubacteriales</taxon>
        <taxon>Clostridiaceae</taxon>
        <taxon>Clostridium</taxon>
    </lineage>
</organism>
<evidence type="ECO:0000256" key="1">
    <source>
        <dbReference type="ARBA" id="ARBA00022777"/>
    </source>
</evidence>
<proteinExistence type="predicted"/>
<dbReference type="EMBL" id="RQNR01000160">
    <property type="protein sequence ID" value="RQN20012.1"/>
    <property type="molecule type" value="Genomic_DNA"/>
</dbReference>
<dbReference type="GO" id="GO:0000160">
    <property type="term" value="P:phosphorelay signal transduction system"/>
    <property type="evidence" value="ECO:0007669"/>
    <property type="project" value="UniProtKB-KW"/>
</dbReference>
<evidence type="ECO:0000259" key="3">
    <source>
        <dbReference type="PROSITE" id="PS50109"/>
    </source>
</evidence>
<dbReference type="PANTHER" id="PTHR34220">
    <property type="entry name" value="SENSOR HISTIDINE KINASE YPDA"/>
    <property type="match status" value="1"/>
</dbReference>
<evidence type="ECO:0000256" key="2">
    <source>
        <dbReference type="ARBA" id="ARBA00023012"/>
    </source>
</evidence>
<dbReference type="InterPro" id="IPR005467">
    <property type="entry name" value="His_kinase_dom"/>
</dbReference>
<keyword evidence="1 4" id="KW-0418">Kinase</keyword>
<dbReference type="SMART" id="SM00387">
    <property type="entry name" value="HATPase_c"/>
    <property type="match status" value="1"/>
</dbReference>
<dbReference type="RefSeq" id="WP_243109862.1">
    <property type="nucleotide sequence ID" value="NZ_RQNR01000160.1"/>
</dbReference>
<dbReference type="PANTHER" id="PTHR34220:SF7">
    <property type="entry name" value="SENSOR HISTIDINE KINASE YPDA"/>
    <property type="match status" value="1"/>
</dbReference>
<evidence type="ECO:0000313" key="4">
    <source>
        <dbReference type="EMBL" id="RQN20012.1"/>
    </source>
</evidence>
<dbReference type="GO" id="GO:0016301">
    <property type="term" value="F:kinase activity"/>
    <property type="evidence" value="ECO:0007669"/>
    <property type="project" value="UniProtKB-KW"/>
</dbReference>
<feature type="non-terminal residue" evidence="4">
    <location>
        <position position="1"/>
    </location>
</feature>
<reference evidence="4 5" key="1">
    <citation type="submission" date="2018-11" db="EMBL/GenBank/DDBJ databases">
        <title>Draft genome sequences of potential pathogenic Clostridium perfringens from environmental surface water in the North West Province, South Africa.</title>
        <authorList>
            <person name="Fourie J.C.J."/>
            <person name="Sanko T.J."/>
            <person name="Bezuidenhout C."/>
            <person name="Mienie C."/>
            <person name="Adeleke R."/>
        </authorList>
    </citation>
    <scope>NUCLEOTIDE SEQUENCE [LARGE SCALE GENOMIC DNA]</scope>
    <source>
        <strain evidence="4 5">SC4-C13</strain>
    </source>
</reference>
<evidence type="ECO:0000313" key="5">
    <source>
        <dbReference type="Proteomes" id="UP000273641"/>
    </source>
</evidence>
<protein>
    <submittedName>
        <fullName evidence="4">Sensor histidine kinase</fullName>
    </submittedName>
</protein>
<dbReference type="PROSITE" id="PS50109">
    <property type="entry name" value="HIS_KIN"/>
    <property type="match status" value="1"/>
</dbReference>
<sequence>YKIDIPETLFPVSILKMILQPLIENAVYHGTKYVRHKGFIRITTCKIDEMIQFKVIDNGIGIPAEKLAEIRKELAKGIDSDFSIGYGLYNVNKRLLLYYGNDQKPITIDSKYREGTTVTLMIPLSPKTIGGNKHV</sequence>
<name>A0AAE8K5R9_CLOPF</name>
<dbReference type="AlphaFoldDB" id="A0AAE8K5R9"/>
<gene>
    <name evidence="4" type="ORF">EHZ11_16615</name>
</gene>
<feature type="domain" description="Histidine kinase" evidence="3">
    <location>
        <begin position="15"/>
        <end position="126"/>
    </location>
</feature>
<dbReference type="SUPFAM" id="SSF55874">
    <property type="entry name" value="ATPase domain of HSP90 chaperone/DNA topoisomerase II/histidine kinase"/>
    <property type="match status" value="1"/>
</dbReference>
<comment type="caution">
    <text evidence="4">The sequence shown here is derived from an EMBL/GenBank/DDBJ whole genome shotgun (WGS) entry which is preliminary data.</text>
</comment>
<dbReference type="InterPro" id="IPR050640">
    <property type="entry name" value="Bact_2-comp_sensor_kinase"/>
</dbReference>
<accession>A0AAE8K5R9</accession>
<dbReference type="InterPro" id="IPR003594">
    <property type="entry name" value="HATPase_dom"/>
</dbReference>
<dbReference type="Proteomes" id="UP000273641">
    <property type="component" value="Unassembled WGS sequence"/>
</dbReference>
<dbReference type="Gene3D" id="3.30.565.10">
    <property type="entry name" value="Histidine kinase-like ATPase, C-terminal domain"/>
    <property type="match status" value="1"/>
</dbReference>
<keyword evidence="1 4" id="KW-0808">Transferase</keyword>
<keyword evidence="2" id="KW-0902">Two-component regulatory system</keyword>
<dbReference type="Pfam" id="PF02518">
    <property type="entry name" value="HATPase_c"/>
    <property type="match status" value="1"/>
</dbReference>